<keyword evidence="1" id="KW-0812">Transmembrane</keyword>
<protein>
    <submittedName>
        <fullName evidence="3">Ggdef domain protein</fullName>
    </submittedName>
</protein>
<proteinExistence type="predicted"/>
<dbReference type="InterPro" id="IPR043128">
    <property type="entry name" value="Rev_trsase/Diguanyl_cyclase"/>
</dbReference>
<evidence type="ECO:0000313" key="3">
    <source>
        <dbReference type="EMBL" id="KRK25906.1"/>
    </source>
</evidence>
<keyword evidence="1" id="KW-0472">Membrane</keyword>
<reference evidence="3 4" key="1">
    <citation type="journal article" date="2015" name="Genome Announc.">
        <title>Expanding the biotechnology potential of lactobacilli through comparative genomics of 213 strains and associated genera.</title>
        <authorList>
            <person name="Sun Z."/>
            <person name="Harris H.M."/>
            <person name="McCann A."/>
            <person name="Guo C."/>
            <person name="Argimon S."/>
            <person name="Zhang W."/>
            <person name="Yang X."/>
            <person name="Jeffery I.B."/>
            <person name="Cooney J.C."/>
            <person name="Kagawa T.F."/>
            <person name="Liu W."/>
            <person name="Song Y."/>
            <person name="Salvetti E."/>
            <person name="Wrobel A."/>
            <person name="Rasinkangas P."/>
            <person name="Parkhill J."/>
            <person name="Rea M.C."/>
            <person name="O'Sullivan O."/>
            <person name="Ritari J."/>
            <person name="Douillard F.P."/>
            <person name="Paul Ross R."/>
            <person name="Yang R."/>
            <person name="Briner A.E."/>
            <person name="Felis G.E."/>
            <person name="de Vos W.M."/>
            <person name="Barrangou R."/>
            <person name="Klaenhammer T.R."/>
            <person name="Caufield P.W."/>
            <person name="Cui Y."/>
            <person name="Zhang H."/>
            <person name="O'Toole P.W."/>
        </authorList>
    </citation>
    <scope>NUCLEOTIDE SEQUENCE [LARGE SCALE GENOMIC DNA]</scope>
    <source>
        <strain evidence="3 4">DSM 20314</strain>
    </source>
</reference>
<dbReference type="InterPro" id="IPR000160">
    <property type="entry name" value="GGDEF_dom"/>
</dbReference>
<accession>A0A837RD49</accession>
<evidence type="ECO:0000259" key="2">
    <source>
        <dbReference type="Pfam" id="PF00990"/>
    </source>
</evidence>
<comment type="caution">
    <text evidence="3">The sequence shown here is derived from an EMBL/GenBank/DDBJ whole genome shotgun (WGS) entry which is preliminary data.</text>
</comment>
<gene>
    <name evidence="3" type="ORF">FD24_GL002666</name>
</gene>
<dbReference type="Proteomes" id="UP000051020">
    <property type="component" value="Unassembled WGS sequence"/>
</dbReference>
<keyword evidence="1" id="KW-1133">Transmembrane helix</keyword>
<dbReference type="Pfam" id="PF00990">
    <property type="entry name" value="GGDEF"/>
    <property type="match status" value="1"/>
</dbReference>
<dbReference type="AlphaFoldDB" id="A0A837RD49"/>
<organism evidence="3 4">
    <name type="scientific">Lactiplantibacillus pentosus DSM 20314</name>
    <dbReference type="NCBI Taxonomy" id="1423791"/>
    <lineage>
        <taxon>Bacteria</taxon>
        <taxon>Bacillati</taxon>
        <taxon>Bacillota</taxon>
        <taxon>Bacilli</taxon>
        <taxon>Lactobacillales</taxon>
        <taxon>Lactobacillaceae</taxon>
        <taxon>Lactiplantibacillus</taxon>
    </lineage>
</organism>
<dbReference type="Gene3D" id="3.30.70.270">
    <property type="match status" value="1"/>
</dbReference>
<evidence type="ECO:0000313" key="4">
    <source>
        <dbReference type="Proteomes" id="UP000051020"/>
    </source>
</evidence>
<evidence type="ECO:0000256" key="1">
    <source>
        <dbReference type="SAM" id="Phobius"/>
    </source>
</evidence>
<feature type="transmembrane region" description="Helical" evidence="1">
    <location>
        <begin position="87"/>
        <end position="108"/>
    </location>
</feature>
<feature type="transmembrane region" description="Helical" evidence="1">
    <location>
        <begin position="12"/>
        <end position="34"/>
    </location>
</feature>
<name>A0A837RD49_LACPE</name>
<dbReference type="EMBL" id="AZCU01000005">
    <property type="protein sequence ID" value="KRK25906.1"/>
    <property type="molecule type" value="Genomic_DNA"/>
</dbReference>
<feature type="transmembrane region" description="Helical" evidence="1">
    <location>
        <begin position="40"/>
        <end position="57"/>
    </location>
</feature>
<feature type="domain" description="GGDEF" evidence="2">
    <location>
        <begin position="135"/>
        <end position="275"/>
    </location>
</feature>
<sequence length="288" mass="32916">MTIMNDDQRASLLADIYLLLFLALICTMAVLMALTPNLTLNTLYLGVTVVMILMTYFFGVIVGLMANLAFIFVQAVVMIYLNTTQHAMFSLMMIFWLIMPLLLSVTFYGMTRRLTQLQAANAKLRADMMKRGAFDEQTNLRTTVAYIQDARVFIETNRRFQLPVTTVIIRVRYYNEIRRMMSEQQARDLLRLVSDTITSATRDNDITYSLDQDNPTWAILLFSNQPGAQIAADRIKTNFAKNLQRSTSLNALEILLVVGIASWDADKMQSPYDFMNTGIKETEYDVAR</sequence>